<feature type="domain" description="CAAX prenyl protease 2/Lysostaphin resistance protein A-like" evidence="2">
    <location>
        <begin position="64"/>
        <end position="160"/>
    </location>
</feature>
<accession>A0A1F5NJU1</accession>
<dbReference type="GO" id="GO:0080120">
    <property type="term" value="P:CAAX-box protein maturation"/>
    <property type="evidence" value="ECO:0007669"/>
    <property type="project" value="UniProtKB-ARBA"/>
</dbReference>
<keyword evidence="1" id="KW-1133">Transmembrane helix</keyword>
<dbReference type="AlphaFoldDB" id="A0A1F5NJU1"/>
<gene>
    <name evidence="3" type="ORF">A2751_02070</name>
</gene>
<evidence type="ECO:0000313" key="4">
    <source>
        <dbReference type="Proteomes" id="UP000176864"/>
    </source>
</evidence>
<feature type="transmembrane region" description="Helical" evidence="1">
    <location>
        <begin position="65"/>
        <end position="86"/>
    </location>
</feature>
<keyword evidence="1" id="KW-0812">Transmembrane</keyword>
<dbReference type="PANTHER" id="PTHR36435:SF1">
    <property type="entry name" value="CAAX AMINO TERMINAL PROTEASE FAMILY PROTEIN"/>
    <property type="match status" value="1"/>
</dbReference>
<dbReference type="InterPro" id="IPR003675">
    <property type="entry name" value="Rce1/LyrA-like_dom"/>
</dbReference>
<organism evidence="3 4">
    <name type="scientific">Candidatus Doudnabacteria bacterium RIFCSPHIGHO2_01_FULL_46_14</name>
    <dbReference type="NCBI Taxonomy" id="1817824"/>
    <lineage>
        <taxon>Bacteria</taxon>
        <taxon>Candidatus Doudnaibacteriota</taxon>
    </lineage>
</organism>
<dbReference type="GO" id="GO:0004175">
    <property type="term" value="F:endopeptidase activity"/>
    <property type="evidence" value="ECO:0007669"/>
    <property type="project" value="UniProtKB-ARBA"/>
</dbReference>
<dbReference type="PANTHER" id="PTHR36435">
    <property type="entry name" value="SLR1288 PROTEIN"/>
    <property type="match status" value="1"/>
</dbReference>
<evidence type="ECO:0000256" key="1">
    <source>
        <dbReference type="SAM" id="Phobius"/>
    </source>
</evidence>
<dbReference type="InterPro" id="IPR052710">
    <property type="entry name" value="CAAX_protease"/>
</dbReference>
<sequence length="169" mass="19158">MKKYFGLSNYHLGVLALYSVITPLFFIFLPGKLRYDLPHHLWGAIVIIIAPSLLGVYFFHRLRVILAVLYGVMFAFPEEIFFRGIIQGFFQEYYTNIATAVLLSALIFGIAHLFNGARGFYPLSWNWKLSGITFLAGLLLGLIFALTNSLFIPTLLHAFLVAGFKLFEV</sequence>
<dbReference type="Pfam" id="PF02517">
    <property type="entry name" value="Rce1-like"/>
    <property type="match status" value="1"/>
</dbReference>
<keyword evidence="1" id="KW-0472">Membrane</keyword>
<evidence type="ECO:0000313" key="3">
    <source>
        <dbReference type="EMBL" id="OGE77814.1"/>
    </source>
</evidence>
<evidence type="ECO:0000259" key="2">
    <source>
        <dbReference type="Pfam" id="PF02517"/>
    </source>
</evidence>
<protein>
    <recommendedName>
        <fullName evidence="2">CAAX prenyl protease 2/Lysostaphin resistance protein A-like domain-containing protein</fullName>
    </recommendedName>
</protein>
<comment type="caution">
    <text evidence="3">The sequence shown here is derived from an EMBL/GenBank/DDBJ whole genome shotgun (WGS) entry which is preliminary data.</text>
</comment>
<proteinExistence type="predicted"/>
<feature type="transmembrane region" description="Helical" evidence="1">
    <location>
        <begin position="41"/>
        <end position="59"/>
    </location>
</feature>
<feature type="transmembrane region" description="Helical" evidence="1">
    <location>
        <begin position="93"/>
        <end position="114"/>
    </location>
</feature>
<name>A0A1F5NJU1_9BACT</name>
<dbReference type="EMBL" id="MFEK01000016">
    <property type="protein sequence ID" value="OGE77814.1"/>
    <property type="molecule type" value="Genomic_DNA"/>
</dbReference>
<feature type="transmembrane region" description="Helical" evidence="1">
    <location>
        <begin position="134"/>
        <end position="167"/>
    </location>
</feature>
<dbReference type="STRING" id="1817824.A2751_02070"/>
<feature type="transmembrane region" description="Helical" evidence="1">
    <location>
        <begin position="12"/>
        <end position="29"/>
    </location>
</feature>
<dbReference type="Proteomes" id="UP000176864">
    <property type="component" value="Unassembled WGS sequence"/>
</dbReference>
<reference evidence="3 4" key="1">
    <citation type="journal article" date="2016" name="Nat. Commun.">
        <title>Thousands of microbial genomes shed light on interconnected biogeochemical processes in an aquifer system.</title>
        <authorList>
            <person name="Anantharaman K."/>
            <person name="Brown C.T."/>
            <person name="Hug L.A."/>
            <person name="Sharon I."/>
            <person name="Castelle C.J."/>
            <person name="Probst A.J."/>
            <person name="Thomas B.C."/>
            <person name="Singh A."/>
            <person name="Wilkins M.J."/>
            <person name="Karaoz U."/>
            <person name="Brodie E.L."/>
            <person name="Williams K.H."/>
            <person name="Hubbard S.S."/>
            <person name="Banfield J.F."/>
        </authorList>
    </citation>
    <scope>NUCLEOTIDE SEQUENCE [LARGE SCALE GENOMIC DNA]</scope>
</reference>